<dbReference type="PANTHER" id="PTHR43762:SF1">
    <property type="entry name" value="D-ARABINONO-1,4-LACTONE OXIDASE"/>
    <property type="match status" value="1"/>
</dbReference>
<dbReference type="InterPro" id="IPR006094">
    <property type="entry name" value="Oxid_FAD_bind_N"/>
</dbReference>
<dbReference type="PIRSF" id="PIRSF000136">
    <property type="entry name" value="LGO_GLO"/>
    <property type="match status" value="1"/>
</dbReference>
<dbReference type="Pfam" id="PF01565">
    <property type="entry name" value="FAD_binding_4"/>
    <property type="match status" value="1"/>
</dbReference>
<dbReference type="PANTHER" id="PTHR43762">
    <property type="entry name" value="L-GULONOLACTONE OXIDASE"/>
    <property type="match status" value="1"/>
</dbReference>
<dbReference type="InterPro" id="IPR016167">
    <property type="entry name" value="FAD-bd_PCMH_sub1"/>
</dbReference>
<dbReference type="InterPro" id="IPR010031">
    <property type="entry name" value="FAD_lactone_oxidase-like"/>
</dbReference>
<dbReference type="GO" id="GO:0071949">
    <property type="term" value="F:FAD binding"/>
    <property type="evidence" value="ECO:0007669"/>
    <property type="project" value="InterPro"/>
</dbReference>
<dbReference type="SUPFAM" id="SSF56176">
    <property type="entry name" value="FAD-binding/transporter-associated domain-like"/>
    <property type="match status" value="1"/>
</dbReference>
<gene>
    <name evidence="6" type="ORF">DFQ27_009012</name>
</gene>
<accession>A0A9P6PP73</accession>
<evidence type="ECO:0000256" key="4">
    <source>
        <dbReference type="ARBA" id="ARBA00033418"/>
    </source>
</evidence>
<dbReference type="Proteomes" id="UP000807716">
    <property type="component" value="Unassembled WGS sequence"/>
</dbReference>
<evidence type="ECO:0000256" key="3">
    <source>
        <dbReference type="ARBA" id="ARBA00023002"/>
    </source>
</evidence>
<dbReference type="GO" id="GO:0016020">
    <property type="term" value="C:membrane"/>
    <property type="evidence" value="ECO:0007669"/>
    <property type="project" value="InterPro"/>
</dbReference>
<dbReference type="EC" id="1.1.3.37" evidence="2"/>
<dbReference type="InterPro" id="IPR016169">
    <property type="entry name" value="FAD-bd_PCMH_sub2"/>
</dbReference>
<evidence type="ECO:0000256" key="1">
    <source>
        <dbReference type="ARBA" id="ARBA00005083"/>
    </source>
</evidence>
<feature type="domain" description="FAD-binding PCMH-type" evidence="5">
    <location>
        <begin position="46"/>
        <end position="224"/>
    </location>
</feature>
<dbReference type="Gene3D" id="3.30.70.2520">
    <property type="match status" value="1"/>
</dbReference>
<dbReference type="Gene3D" id="3.30.465.10">
    <property type="match status" value="1"/>
</dbReference>
<dbReference type="InterPro" id="IPR036318">
    <property type="entry name" value="FAD-bd_PCMH-like_sf"/>
</dbReference>
<dbReference type="PROSITE" id="PS51387">
    <property type="entry name" value="FAD_PCMH"/>
    <property type="match status" value="1"/>
</dbReference>
<evidence type="ECO:0000313" key="7">
    <source>
        <dbReference type="Proteomes" id="UP000807716"/>
    </source>
</evidence>
<proteinExistence type="predicted"/>
<keyword evidence="7" id="KW-1185">Reference proteome</keyword>
<dbReference type="AlphaFoldDB" id="A0A9P6PP73"/>
<dbReference type="InterPro" id="IPR007173">
    <property type="entry name" value="ALO_C"/>
</dbReference>
<sequence length="480" mass="53720">MEQNPTLHAATAALGTDPLVNKQPMQTHMGIQCMTAPTLTNWGGNQTCQPKKLFYPTSVEDCQAILKEACQLKLPVRCMGIGHSFSRVAMNDDGYMLSMTQMRAMQPPRRMADLSDAWVVTVQAGVTVRELDQMLRQHNPPLALATTVSTDNITVGGMTSVGSVGVMTEKSSVSDLICELTLLNSSGELCHFSEAKDSREFSAACCSLGLMGIVCDITLKLIPMTDLRVAVLDSRPDMMTILAGKRDFVKKAVHDADGTQLMYWPDHQASSMMNPTIWMKQYRWTDRPLQLAKNTKLEVSDPIFKSFKTGEVVQEIPDAMHFSTEGSKITLVEAGVNFKCDDDLVNVVECLDMLIKEVNEFSSPSKKSISIEMRIVRASSKMMSPIHDMDPTAKYCCINFISLSGTQGFDQFACNMICKIMNKYHAIPPWSKQWENIPEVKKKMADFYGDRVMQFDHIRRKYDTHGIFVNKSFQGLFKSH</sequence>
<evidence type="ECO:0000256" key="2">
    <source>
        <dbReference type="ARBA" id="ARBA00013136"/>
    </source>
</evidence>
<comment type="caution">
    <text evidence="6">The sequence shown here is derived from an EMBL/GenBank/DDBJ whole genome shotgun (WGS) entry which is preliminary data.</text>
</comment>
<dbReference type="OrthoDB" id="610608at2759"/>
<dbReference type="GO" id="GO:0003885">
    <property type="term" value="F:D-arabinono-1,4-lactone oxidase activity"/>
    <property type="evidence" value="ECO:0007669"/>
    <property type="project" value="UniProtKB-EC"/>
</dbReference>
<keyword evidence="3" id="KW-0560">Oxidoreductase</keyword>
<dbReference type="InterPro" id="IPR016166">
    <property type="entry name" value="FAD-bd_PCMH"/>
</dbReference>
<reference evidence="6" key="1">
    <citation type="journal article" date="2020" name="Fungal Divers.">
        <title>Resolving the Mortierellaceae phylogeny through synthesis of multi-gene phylogenetics and phylogenomics.</title>
        <authorList>
            <person name="Vandepol N."/>
            <person name="Liber J."/>
            <person name="Desiro A."/>
            <person name="Na H."/>
            <person name="Kennedy M."/>
            <person name="Barry K."/>
            <person name="Grigoriev I.V."/>
            <person name="Miller A.N."/>
            <person name="O'Donnell K."/>
            <person name="Stajich J.E."/>
            <person name="Bonito G."/>
        </authorList>
    </citation>
    <scope>NUCLEOTIDE SEQUENCE</scope>
    <source>
        <strain evidence="6">BC1065</strain>
    </source>
</reference>
<name>A0A9P6PP73_9FUNG</name>
<dbReference type="Gene3D" id="3.30.43.10">
    <property type="entry name" value="Uridine Diphospho-n-acetylenolpyruvylglucosamine Reductase, domain 2"/>
    <property type="match status" value="1"/>
</dbReference>
<evidence type="ECO:0000259" key="5">
    <source>
        <dbReference type="PROSITE" id="PS51387"/>
    </source>
</evidence>
<evidence type="ECO:0000313" key="6">
    <source>
        <dbReference type="EMBL" id="KAG0251098.1"/>
    </source>
</evidence>
<dbReference type="EMBL" id="JAAAJB010000791">
    <property type="protein sequence ID" value="KAG0251098.1"/>
    <property type="molecule type" value="Genomic_DNA"/>
</dbReference>
<protein>
    <recommendedName>
        <fullName evidence="2">D-arabinono-1,4-lactone oxidase</fullName>
        <ecNumber evidence="2">1.1.3.37</ecNumber>
    </recommendedName>
    <alternativeName>
        <fullName evidence="4">L-galactono-gamma-lactone oxidase</fullName>
    </alternativeName>
</protein>
<dbReference type="Pfam" id="PF04030">
    <property type="entry name" value="ALO"/>
    <property type="match status" value="1"/>
</dbReference>
<organism evidence="6 7">
    <name type="scientific">Actinomortierella ambigua</name>
    <dbReference type="NCBI Taxonomy" id="1343610"/>
    <lineage>
        <taxon>Eukaryota</taxon>
        <taxon>Fungi</taxon>
        <taxon>Fungi incertae sedis</taxon>
        <taxon>Mucoromycota</taxon>
        <taxon>Mortierellomycotina</taxon>
        <taxon>Mortierellomycetes</taxon>
        <taxon>Mortierellales</taxon>
        <taxon>Mortierellaceae</taxon>
        <taxon>Actinomortierella</taxon>
    </lineage>
</organism>
<comment type="pathway">
    <text evidence="1">Cofactor biosynthesis; D-erythroascorbate biosynthesis; dehydro-D-arabinono-1,4-lactone from D-arabinose: step 2/2.</text>
</comment>